<evidence type="ECO:0000256" key="13">
    <source>
        <dbReference type="RuleBase" id="RU368090"/>
    </source>
</evidence>
<dbReference type="GO" id="GO:0008270">
    <property type="term" value="F:zinc ion binding"/>
    <property type="evidence" value="ECO:0007669"/>
    <property type="project" value="UniProtKB-KW"/>
</dbReference>
<evidence type="ECO:0000256" key="11">
    <source>
        <dbReference type="ARBA" id="ARBA00023242"/>
    </source>
</evidence>
<comment type="function">
    <text evidence="13">Component of the general transcription and DNA repair factor IIH (TFIIH) core complex, which is involved in general and transcription-coupled nucleotide excision repair (NER) of damaged DNA and, when complexed to TFIIK, in RNA transcription by RNA polymerase II. In NER, TFIIH acts by opening DNA around the lesion to allow the excision of the damaged oligonucleotide and its replacement by a new DNA fragment. In transcription, TFIIH has an essential role in transcription initiation. When the pre-initiation complex (PIC) has been established, TFIIH is required for promoter opening and promoter escape. Phosphorylation of the C-terminal tail (CTD) of the largest subunit of RNA polymerase II by the kinase module TFIIK controls the initiation of transcription.</text>
</comment>
<dbReference type="GO" id="GO:0000439">
    <property type="term" value="C:transcription factor TFIIH core complex"/>
    <property type="evidence" value="ECO:0007669"/>
    <property type="project" value="UniProtKB-UniRule"/>
</dbReference>
<evidence type="ECO:0000256" key="9">
    <source>
        <dbReference type="ARBA" id="ARBA00023163"/>
    </source>
</evidence>
<evidence type="ECO:0000313" key="15">
    <source>
        <dbReference type="EMBL" id="KAI9258218.1"/>
    </source>
</evidence>
<dbReference type="GO" id="GO:0006355">
    <property type="term" value="P:regulation of DNA-templated transcription"/>
    <property type="evidence" value="ECO:0007669"/>
    <property type="project" value="InterPro"/>
</dbReference>
<comment type="subcellular location">
    <subcellularLocation>
        <location evidence="1 13">Nucleus</location>
    </subcellularLocation>
</comment>
<evidence type="ECO:0000256" key="3">
    <source>
        <dbReference type="ARBA" id="ARBA00021280"/>
    </source>
</evidence>
<evidence type="ECO:0000256" key="5">
    <source>
        <dbReference type="ARBA" id="ARBA00022763"/>
    </source>
</evidence>
<proteinExistence type="inferred from homology"/>
<comment type="subunit">
    <text evidence="13">Component of the 7-subunit TFIIH core complex composed of XPB/SSL2, XPD/RAD3, SSL1, TFB1, TFB2, TFB4 and TFB5, which is active in NER. The core complex associates with the 3-subunit CTD-kinase module TFIIK composed of CCL1, KIN28 and TFB3 to form the 10-subunit holoenzyme (holo-TFIIH) active in transcription.</text>
</comment>
<dbReference type="InterPro" id="IPR036465">
    <property type="entry name" value="vWFA_dom_sf"/>
</dbReference>
<keyword evidence="11 13" id="KW-0539">Nucleus</keyword>
<keyword evidence="10 13" id="KW-0234">DNA repair</keyword>
<evidence type="ECO:0000313" key="16">
    <source>
        <dbReference type="Proteomes" id="UP001209540"/>
    </source>
</evidence>
<reference evidence="15" key="2">
    <citation type="submission" date="2023-02" db="EMBL/GenBank/DDBJ databases">
        <authorList>
            <consortium name="DOE Joint Genome Institute"/>
            <person name="Mondo S.J."/>
            <person name="Chang Y."/>
            <person name="Wang Y."/>
            <person name="Ahrendt S."/>
            <person name="Andreopoulos W."/>
            <person name="Barry K."/>
            <person name="Beard J."/>
            <person name="Benny G.L."/>
            <person name="Blankenship S."/>
            <person name="Bonito G."/>
            <person name="Cuomo C."/>
            <person name="Desiro A."/>
            <person name="Gervers K.A."/>
            <person name="Hundley H."/>
            <person name="Kuo A."/>
            <person name="LaButti K."/>
            <person name="Lang B.F."/>
            <person name="Lipzen A."/>
            <person name="O'Donnell K."/>
            <person name="Pangilinan J."/>
            <person name="Reynolds N."/>
            <person name="Sandor L."/>
            <person name="Smith M.W."/>
            <person name="Tsang A."/>
            <person name="Grigoriev I.V."/>
            <person name="Stajich J.E."/>
            <person name="Spatafora J.W."/>
        </authorList>
    </citation>
    <scope>NUCLEOTIDE SEQUENCE</scope>
    <source>
        <strain evidence="15">RSA 2281</strain>
    </source>
</reference>
<dbReference type="EMBL" id="JAIXMP010000019">
    <property type="protein sequence ID" value="KAI9258218.1"/>
    <property type="molecule type" value="Genomic_DNA"/>
</dbReference>
<evidence type="ECO:0000256" key="6">
    <source>
        <dbReference type="ARBA" id="ARBA00022771"/>
    </source>
</evidence>
<keyword evidence="5 13" id="KW-0227">DNA damage</keyword>
<protein>
    <recommendedName>
        <fullName evidence="3 13">General transcription and DNA repair factor IIH subunit TFB4</fullName>
        <shortName evidence="13">TFIIH subunit TFB4</shortName>
    </recommendedName>
    <alternativeName>
        <fullName evidence="12 13">RNA polymerase II transcription factor B subunit 4</fullName>
    </alternativeName>
</protein>
<name>A0AAD5K733_9FUNG</name>
<feature type="region of interest" description="Disordered" evidence="14">
    <location>
        <begin position="296"/>
        <end position="326"/>
    </location>
</feature>
<keyword evidence="4 13" id="KW-0479">Metal-binding</keyword>
<evidence type="ECO:0000256" key="1">
    <source>
        <dbReference type="ARBA" id="ARBA00004123"/>
    </source>
</evidence>
<keyword evidence="7 13" id="KW-0862">Zinc</keyword>
<evidence type="ECO:0000256" key="4">
    <source>
        <dbReference type="ARBA" id="ARBA00022723"/>
    </source>
</evidence>
<gene>
    <name evidence="15" type="ORF">BDA99DRAFT_515597</name>
</gene>
<dbReference type="AlphaFoldDB" id="A0AAD5K733"/>
<dbReference type="PANTHER" id="PTHR12831">
    <property type="entry name" value="TRANSCRIPTION INITIATION FACTOR IIH TFIIH , POLYPEPTIDE 3-RELATED"/>
    <property type="match status" value="1"/>
</dbReference>
<dbReference type="GO" id="GO:0006289">
    <property type="term" value="P:nucleotide-excision repair"/>
    <property type="evidence" value="ECO:0007669"/>
    <property type="project" value="UniProtKB-UniRule"/>
</dbReference>
<dbReference type="Proteomes" id="UP001209540">
    <property type="component" value="Unassembled WGS sequence"/>
</dbReference>
<evidence type="ECO:0000256" key="14">
    <source>
        <dbReference type="SAM" id="MobiDB-lite"/>
    </source>
</evidence>
<keyword evidence="8 13" id="KW-0805">Transcription regulation</keyword>
<dbReference type="PANTHER" id="PTHR12831:SF0">
    <property type="entry name" value="GENERAL TRANSCRIPTION FACTOR IIH SUBUNIT 3"/>
    <property type="match status" value="1"/>
</dbReference>
<dbReference type="GO" id="GO:0005675">
    <property type="term" value="C:transcription factor TFIIH holo complex"/>
    <property type="evidence" value="ECO:0007669"/>
    <property type="project" value="UniProtKB-UniRule"/>
</dbReference>
<comment type="caution">
    <text evidence="15">The sequence shown here is derived from an EMBL/GenBank/DDBJ whole genome shotgun (WGS) entry which is preliminary data.</text>
</comment>
<evidence type="ECO:0000256" key="7">
    <source>
        <dbReference type="ARBA" id="ARBA00022833"/>
    </source>
</evidence>
<comment type="similarity">
    <text evidence="2 13">Belongs to the TFB4 family.</text>
</comment>
<accession>A0AAD5K733</accession>
<dbReference type="Pfam" id="PF03850">
    <property type="entry name" value="Tfb4"/>
    <property type="match status" value="1"/>
</dbReference>
<evidence type="ECO:0000256" key="8">
    <source>
        <dbReference type="ARBA" id="ARBA00023015"/>
    </source>
</evidence>
<reference evidence="15" key="1">
    <citation type="journal article" date="2022" name="IScience">
        <title>Evolution of zygomycete secretomes and the origins of terrestrial fungal ecologies.</title>
        <authorList>
            <person name="Chang Y."/>
            <person name="Wang Y."/>
            <person name="Mondo S."/>
            <person name="Ahrendt S."/>
            <person name="Andreopoulos W."/>
            <person name="Barry K."/>
            <person name="Beard J."/>
            <person name="Benny G.L."/>
            <person name="Blankenship S."/>
            <person name="Bonito G."/>
            <person name="Cuomo C."/>
            <person name="Desiro A."/>
            <person name="Gervers K.A."/>
            <person name="Hundley H."/>
            <person name="Kuo A."/>
            <person name="LaButti K."/>
            <person name="Lang B.F."/>
            <person name="Lipzen A."/>
            <person name="O'Donnell K."/>
            <person name="Pangilinan J."/>
            <person name="Reynolds N."/>
            <person name="Sandor L."/>
            <person name="Smith M.E."/>
            <person name="Tsang A."/>
            <person name="Grigoriev I.V."/>
            <person name="Stajich J.E."/>
            <person name="Spatafora J.W."/>
        </authorList>
    </citation>
    <scope>NUCLEOTIDE SEQUENCE</scope>
    <source>
        <strain evidence="15">RSA 2281</strain>
    </source>
</reference>
<dbReference type="InterPro" id="IPR004600">
    <property type="entry name" value="TFIIH_Tfb4/GTF2H3"/>
</dbReference>
<evidence type="ECO:0000256" key="12">
    <source>
        <dbReference type="ARBA" id="ARBA00033341"/>
    </source>
</evidence>
<keyword evidence="9 13" id="KW-0804">Transcription</keyword>
<dbReference type="Gene3D" id="3.40.50.410">
    <property type="entry name" value="von Willebrand factor, type A domain"/>
    <property type="match status" value="1"/>
</dbReference>
<evidence type="ECO:0000256" key="10">
    <source>
        <dbReference type="ARBA" id="ARBA00023204"/>
    </source>
</evidence>
<organism evidence="15 16">
    <name type="scientific">Phascolomyces articulosus</name>
    <dbReference type="NCBI Taxonomy" id="60185"/>
    <lineage>
        <taxon>Eukaryota</taxon>
        <taxon>Fungi</taxon>
        <taxon>Fungi incertae sedis</taxon>
        <taxon>Mucoromycota</taxon>
        <taxon>Mucoromycotina</taxon>
        <taxon>Mucoromycetes</taxon>
        <taxon>Mucorales</taxon>
        <taxon>Lichtheimiaceae</taxon>
        <taxon>Phascolomyces</taxon>
    </lineage>
</organism>
<evidence type="ECO:0000256" key="2">
    <source>
        <dbReference type="ARBA" id="ARBA00005273"/>
    </source>
</evidence>
<keyword evidence="16" id="KW-1185">Reference proteome</keyword>
<sequence>MKEVPTAEDDSNLLVIILDTNPFVWAESAKAQTPLSLDDALRQVLIFINAHLALKYNNKVVVIASHVGYSKFLYPISDDDVAKHRISGHRNANMYPNFQFVMDQIVASLQELLSETDVSFLQTDTGTSSMITGAFSMALCYINRITKNDELGHIKPRILILSLSPDSAAHYIPLMNCIFSAQKAAIPVDVCKVYGEETAFLQQAANITGGIYVRVENAQSLLQHLMFAFLPERYARKFLNLPNQDQVDFRAACFCHKKIVDIGYVCSVCLSIFCSWSPVCSTCKTKFAFRPMVPPSGRGRSSPAVSSRGSPSLANNNSNNPSPSHP</sequence>
<keyword evidence="6 13" id="KW-0863">Zinc-finger</keyword>